<feature type="domain" description="Fibronectin type-III" evidence="15">
    <location>
        <begin position="459"/>
        <end position="559"/>
    </location>
</feature>
<evidence type="ECO:0000259" key="13">
    <source>
        <dbReference type="PROSITE" id="PS50055"/>
    </source>
</evidence>
<dbReference type="SMART" id="SM00194">
    <property type="entry name" value="PTPc"/>
    <property type="match status" value="1"/>
</dbReference>
<feature type="domain" description="Fibronectin type-III" evidence="15">
    <location>
        <begin position="2146"/>
        <end position="2247"/>
    </location>
</feature>
<evidence type="ECO:0000256" key="6">
    <source>
        <dbReference type="ARBA" id="ARBA00022989"/>
    </source>
</evidence>
<gene>
    <name evidence="16" type="ORF">OJAV_G00056370</name>
</gene>
<evidence type="ECO:0000313" key="16">
    <source>
        <dbReference type="EMBL" id="RVE71882.1"/>
    </source>
</evidence>
<reference evidence="16 17" key="1">
    <citation type="submission" date="2018-11" db="EMBL/GenBank/DDBJ databases">
        <authorList>
            <person name="Lopez-Roques C."/>
            <person name="Donnadieu C."/>
            <person name="Bouchez O."/>
            <person name="Klopp C."/>
            <person name="Cabau C."/>
            <person name="Zahm M."/>
        </authorList>
    </citation>
    <scope>NUCLEOTIDE SEQUENCE [LARGE SCALE GENOMIC DNA]</scope>
    <source>
        <strain evidence="16">RS831</strain>
        <tissue evidence="16">Whole body</tissue>
    </source>
</reference>
<feature type="domain" description="Fibronectin type-III" evidence="15">
    <location>
        <begin position="106"/>
        <end position="202"/>
    </location>
</feature>
<dbReference type="SUPFAM" id="SSF49265">
    <property type="entry name" value="Fibronectin type III"/>
    <property type="match status" value="15"/>
</dbReference>
<feature type="chain" id="PRO_5018560855" evidence="11">
    <location>
        <begin position="28"/>
        <end position="3538"/>
    </location>
</feature>
<feature type="domain" description="Fibronectin type-III" evidence="15">
    <location>
        <begin position="1434"/>
        <end position="1524"/>
    </location>
</feature>
<evidence type="ECO:0000256" key="7">
    <source>
        <dbReference type="ARBA" id="ARBA00023136"/>
    </source>
</evidence>
<feature type="domain" description="Fibronectin type-III" evidence="15">
    <location>
        <begin position="2640"/>
        <end position="2760"/>
    </location>
</feature>
<dbReference type="CDD" id="cd00063">
    <property type="entry name" value="FN3"/>
    <property type="match status" value="19"/>
</dbReference>
<dbReference type="PROSITE" id="PS50853">
    <property type="entry name" value="FN3"/>
    <property type="match status" value="21"/>
</dbReference>
<dbReference type="PROSITE" id="PS50056">
    <property type="entry name" value="TYR_PHOSPHATASE_2"/>
    <property type="match status" value="1"/>
</dbReference>
<evidence type="ECO:0000259" key="15">
    <source>
        <dbReference type="PROSITE" id="PS50853"/>
    </source>
</evidence>
<dbReference type="FunFam" id="2.60.40.10:FF:001147">
    <property type="entry name" value="phosphatidylinositol phosphatase PTPRQ isoform X3"/>
    <property type="match status" value="1"/>
</dbReference>
<keyword evidence="2 10" id="KW-0812">Transmembrane</keyword>
<keyword evidence="7 10" id="KW-0472">Membrane</keyword>
<dbReference type="InterPro" id="IPR000387">
    <property type="entry name" value="Tyr_Pase_dom"/>
</dbReference>
<feature type="domain" description="Tyrosine-protein phosphatase" evidence="13">
    <location>
        <begin position="3243"/>
        <end position="3498"/>
    </location>
</feature>
<dbReference type="CDD" id="cd14616">
    <property type="entry name" value="R-PTPc-Q"/>
    <property type="match status" value="1"/>
</dbReference>
<dbReference type="FunFam" id="2.60.40.10:FF:000478">
    <property type="entry name" value="Protein tyrosine phosphatase, receptor type Q"/>
    <property type="match status" value="1"/>
</dbReference>
<dbReference type="SUPFAM" id="SSF56436">
    <property type="entry name" value="C-type lectin-like"/>
    <property type="match status" value="1"/>
</dbReference>
<feature type="region of interest" description="Disordered" evidence="9">
    <location>
        <begin position="1625"/>
        <end position="1646"/>
    </location>
</feature>
<dbReference type="InterPro" id="IPR050713">
    <property type="entry name" value="RTP_Phos/Ushers"/>
</dbReference>
<dbReference type="InterPro" id="IPR013783">
    <property type="entry name" value="Ig-like_fold"/>
</dbReference>
<protein>
    <submittedName>
        <fullName evidence="16">Uncharacterized protein</fullName>
    </submittedName>
</protein>
<evidence type="ECO:0000259" key="14">
    <source>
        <dbReference type="PROSITE" id="PS50056"/>
    </source>
</evidence>
<evidence type="ECO:0000256" key="3">
    <source>
        <dbReference type="ARBA" id="ARBA00022729"/>
    </source>
</evidence>
<sequence>MAVTERLWLLCGFCQVVLLTCRKPSHPVEVDVVFEPFPSSKNPDSFSITCKPAGSHMMYTERVDHSACSPHCRISLRMSEDQRGFDATLIAYRNNTLLEAKSFYFVPMSLTTFQVFSTTTTTAHLTWKLRRQQSISMLTLYNVETQSIFNKFEIHFSETEYTLKSLQPGAQFRVVVTASLSTGQPDITVNQNLGFYLETAQCPRGWLANGRSCYSVRTSALSWSDSQSSCNDLAPGGHLADMKSLEDLLFVSSHLLTNSNLLMMWTGLNDQQAEGHPLWSDGSFYNQTETPRSFLPPNQTDCYALQKNATGPGFFLTPFFCDIPLPYICQYQTPSAPASFSFELVQVTERHAELRWSALSSLSPHLNLSFFEIFLVYQERENGKSGQGDEHGCRKPEEKRGAESLQNIVRTYVSQNSTGKSVSGLSPGSIYSFSLQAFHPSGLSWTLGQTQTAYTRPPTPQNISAGCITANQVCISWILPVLCRPSWVSVVLYSDVSAGRKEIFQNRTQVSVTDTLQLFTAQIEGLESYRKYSFEVFTLTQQGIWSCGQTPLTIHTAVSPPADLVVFSKGEHLSACWTNPLKDPPDGYYITSHPLDNPTAASLWVNESYSGDDEDMCVQLSTFTPGQTYEVGVTAVRGKDRSEKTSIRHTTAPLPVKVAVPFLVGTNNTQLYIHPPKMGLIDRVKVCLCPGVCDRECEDTCNYECEWYSLPADINIVTVSNLNPGSQYQFVIYSISGQRTGPPYYTQSIKTSLAPPRGLREGEVTESSIQLLWDPLQEQSSSYEVICLNCDPSLKVQKVFGQSAVFSSLTPGSLYQFVLRTEKETFTDSSPVAINITSAPDSVEVFLVNKTGSSICISWNAPRGLVSAFILSIKNRTSIQELIISNEKRRSYSFQGLDPGTLYTIEVITISGKRRSKPANIILQTIPEMPQDVTLSEHAVISVFVTWKPPKGHVDHYRFLFGLMSLEQTSWTEVLVQVTSYEIRDLIPGSSYGISIQSVLGADISEAAKREFNTRPAGLCALHLDYVNSSSVFVSWNSAPGEFDFHRVTVSNSSFKKTLIVPKEEQVASVTGLLDGCSYNVSAERAKGLMAGNAAFLTVTTVPARVRGVRVVNVSARSFSLRWQQAVGCVDHYQVGVQPNQGKVVFHPTQDGYVQVDVVNVSPGTYTATVTAASSSNVSPGVSRMIVTNESVPSAPLHLEGDTVGSNGILLSWSMPSNVKNIDGYVIRYKEVCPYPDPSFTQVHRYLDILETLLTDFTSGSTYLIQVAAVSPAGTGVFSKPLYIKTAESPPGLVTNLTAYAHNHTFVVVTWYLPHRINGLITKFGVKAKHARTGKTVRMLEVNAEDMMNGALPHCNDAADILSQATTSPLEMTASAPSITLSAVPPSAAWSVPISVGVDQLQSFTAYLFEVSGFTSDGEGQVASTMVRMPESAPTDPPQSLTTNVTSRRIAVVWNSPITITGKYSYVLGLYGPTGFLYENSTSETRFLFTGLTPYTKYKVVVSAKAAGELGPEAEDEVITPPEAPSAVQNLKAEAEDSISIRVSWKSPAEPNGPITQYRLQVLVDELLLQDITLTTKNSTNFYKDVTFPPQVHGSLGRRKRAAKLDLITSPPAFTATISDRTAATASSFTKTDTKPTTDKSSSTLSTKTFSVTPVHSYTPPPWLTQQPHANELTSDSFTGAVTPGKLRLSTHDASVTAHFSTRSAAVSGTTGVTVKQEVVNVFSEELSYVVSDLSPFTEYTFKVTASTTVGEGPALNITEKTREQVPSSVLKVSYENISSTSILVSWDPPLNPNGQITHYTIYGLNLQSNQDVMWISNTTSKLISDLDKYSAYKLRVAASTVVGESDLSEEDYIYVFTLEDEPDSPPENLTVEDTSPSTVTLTWSKPEKANGVIQYYEVLYDNASFAAATNTTSNRVTLTSLKPFSYYNVSVRAYTRYGYGNQTSNTLYLLSGEDVPGSPPYGLSYESVTPSEVNVTWQPPLLPNGLITHYSLELRNSTHYVNLTSPTNFIHIAHLRKYTKYQVVVQAHTRAGPGNYSSEPLNITTLEDAPDTPPQFLHASKLSDYEVQLSWEPPLLANSEILYYIVKIWNETTQMWQNVTGTSVVIQVDSESRYNASVSSWTKLGDGGVLIYISFTVTDAEPFDPPQNVTFENVTASSVTLMWFPPTQPNGIIVHYTIFYSENNTVGKQIVAVSDLPERPSPGSPFVYTLTRLIGGTNYTFWMTSNTSQGDGGVQSEPFSLLLPEDVPNGPVSNLTYQIFSSTAVIVSWDPPTEPNGRPYYLLTLQEAGIFPNMTIPGTPAINKTIRQTTTDNVYLFTKLRKYFPYVLTVTPATGAGPAYIHTSTMHLRTDDDIPSSPPLLLSTQNLTSSSIQVVWQRPLEANGEITDYTLTLSGPGGPNTTQTLNTSAIFTNLIPYTAYNLTIISATRKGVGPPLLLQLHTDEGGPMSPPRNLTIFNHTAVSVWLSWEPPLEPNGVVIKYGFRIRDLVTHTVTHQNTSGSSTVKYLSGFRPYSSYEISVCSYTRVGHGNQFSLPVTFTTNESVSDVVGNLSCSGLTWDTIQLSWEIPENPNGELLFYNIIVQGYMETDTLQSNSSEYTLTGLSPNQEYTLSVAAVNSAGPGHQANCTASTLSESVPAAPRFLAMSQATPSNVTLRWAPPLHVPGQLKEYLINAQLLSTVCGANIATSAQPSSEVVLAPDCVVDNFTVSVNASNQAAENSITLQSLAKYRWYRFRVAAVTNAGIGEYTHWIYELTLAGDPDAPPRNLAVMATSTSLHITWEDPAVLSGPTSYLLQVDGPGVNISIVRSQEEVKTVVVANLTAFTRYTVTLTAFTGSLEHANRDGKAIGPVTHQTLEAEPNDPPKNVNVTAMPEEVKGVTVSFSPPEEPNGVITDYVALVYEKEKLVKNISLSITQKENNTLTADVEGLKGGHNYTIQISAKNGAGWSPLSQHVQITTGIKAPSKPTQTPQAMLGNGGVAMVTHKTITVRKPACFYSDDNGPIAKIQVIVAESGVRDLGNITNWRSAFHHRPAPYLTDEGFLNPPCSLLTKTMSPDVRGGQQESGDGSSPLRFNQTTAEGYVIGGNDACLELNNTDLFCNGPLKPNTVYVFKFRATNIRGQYTDSDYSEHIRTASADGLLTREEQIILGVLLSFFLAVFLIIIICCSVKLHQHKKEGGTYSPREAEIIETKCKLDQLIAVADMELKQEKLNRLLSYRKSLKPVNKKSFLQHVEDLCANDNSKFQEEFAELPKLLQDLATTDADLPWNKSKNRFPNIKPYNNNRVKLLSEPGTAGSDFINASFVSGYLCPNEFIATQGPLPGTVADFWRMIWETGTRSIAMLTQCYEKGRIRCHKYWPEDNKPMTVFSDILISKVTEEAFPDWTIRTLKVEKHGHYILVKHFNYTSWPEHGVPESCSTFIKFVKAIRAHRHDSSTIAVHCSAGVGRTGVFIALDHLIQHVRDHDFVDIYGLVAELRSERMCMVQNLAQYIFLHQCTLELLNNKGNSQSIWFVSYSALEKMDSLDNMEGDVELEWEETTM</sequence>
<feature type="domain" description="Fibronectin type-III" evidence="15">
    <location>
        <begin position="2451"/>
        <end position="2544"/>
    </location>
</feature>
<dbReference type="GO" id="GO:0016020">
    <property type="term" value="C:membrane"/>
    <property type="evidence" value="ECO:0007669"/>
    <property type="project" value="UniProtKB-SubCell"/>
</dbReference>
<feature type="domain" description="Fibronectin type-III" evidence="15">
    <location>
        <begin position="839"/>
        <end position="929"/>
    </location>
</feature>
<dbReference type="InterPro" id="IPR036116">
    <property type="entry name" value="FN3_sf"/>
</dbReference>
<proteinExistence type="predicted"/>
<feature type="domain" description="Fibronectin type-III" evidence="15">
    <location>
        <begin position="560"/>
        <end position="655"/>
    </location>
</feature>
<dbReference type="InterPro" id="IPR016130">
    <property type="entry name" value="Tyr_Pase_AS"/>
</dbReference>
<dbReference type="PROSITE" id="PS00383">
    <property type="entry name" value="TYR_PHOSPHATASE_1"/>
    <property type="match status" value="1"/>
</dbReference>
<dbReference type="PRINTS" id="PR00014">
    <property type="entry name" value="FNTYPEIII"/>
</dbReference>
<dbReference type="PANTHER" id="PTHR46957">
    <property type="entry name" value="CYTOKINE RECEPTOR"/>
    <property type="match status" value="1"/>
</dbReference>
<dbReference type="InterPro" id="IPR016186">
    <property type="entry name" value="C-type_lectin-like/link_sf"/>
</dbReference>
<dbReference type="InterPro" id="IPR003595">
    <property type="entry name" value="Tyr_Pase_cat"/>
</dbReference>
<dbReference type="FunFam" id="3.90.190.10:FF:000041">
    <property type="entry name" value="phosphatidylinositol phosphatase PTPRQ isoform X1"/>
    <property type="match status" value="1"/>
</dbReference>
<dbReference type="Gene3D" id="3.10.100.10">
    <property type="entry name" value="Mannose-Binding Protein A, subunit A"/>
    <property type="match status" value="1"/>
</dbReference>
<evidence type="ECO:0000256" key="9">
    <source>
        <dbReference type="SAM" id="MobiDB-lite"/>
    </source>
</evidence>
<dbReference type="InterPro" id="IPR000242">
    <property type="entry name" value="PTP_cat"/>
</dbReference>
<keyword evidence="5" id="KW-0904">Protein phosphatase</keyword>
<evidence type="ECO:0000256" key="5">
    <source>
        <dbReference type="ARBA" id="ARBA00022912"/>
    </source>
</evidence>
<dbReference type="GO" id="GO:0004725">
    <property type="term" value="F:protein tyrosine phosphatase activity"/>
    <property type="evidence" value="ECO:0007669"/>
    <property type="project" value="InterPro"/>
</dbReference>
<dbReference type="OrthoDB" id="10253954at2759"/>
<dbReference type="SMART" id="SM00034">
    <property type="entry name" value="CLECT"/>
    <property type="match status" value="1"/>
</dbReference>
<name>A0A3S2UIR6_ORYJA</name>
<dbReference type="Proteomes" id="UP000283210">
    <property type="component" value="Chromosome 6"/>
</dbReference>
<dbReference type="CDD" id="cd00037">
    <property type="entry name" value="CLECT"/>
    <property type="match status" value="1"/>
</dbReference>
<feature type="domain" description="Fibronectin type-III" evidence="15">
    <location>
        <begin position="2359"/>
        <end position="2447"/>
    </location>
</feature>
<evidence type="ECO:0000256" key="8">
    <source>
        <dbReference type="ARBA" id="ARBA00023180"/>
    </source>
</evidence>
<keyword evidence="8" id="KW-0325">Glycoprotein</keyword>
<dbReference type="Gene3D" id="2.60.40.10">
    <property type="entry name" value="Immunoglobulins"/>
    <property type="match status" value="26"/>
</dbReference>
<dbReference type="PRINTS" id="PR00700">
    <property type="entry name" value="PRTYPHPHTASE"/>
</dbReference>
<feature type="domain" description="C-type lectin" evidence="12">
    <location>
        <begin position="209"/>
        <end position="330"/>
    </location>
</feature>
<dbReference type="SUPFAM" id="SSF52799">
    <property type="entry name" value="(Phosphotyrosine protein) phosphatases II"/>
    <property type="match status" value="1"/>
</dbReference>
<accession>A0A3S2UIR6</accession>
<dbReference type="SMART" id="SM00404">
    <property type="entry name" value="PTPc_motif"/>
    <property type="match status" value="1"/>
</dbReference>
<feature type="domain" description="Fibronectin type-III" evidence="15">
    <location>
        <begin position="2764"/>
        <end position="2858"/>
    </location>
</feature>
<dbReference type="Pfam" id="PF00102">
    <property type="entry name" value="Y_phosphatase"/>
    <property type="match status" value="1"/>
</dbReference>
<evidence type="ECO:0000313" key="17">
    <source>
        <dbReference type="Proteomes" id="UP000283210"/>
    </source>
</evidence>
<dbReference type="InterPro" id="IPR001304">
    <property type="entry name" value="C-type_lectin-like"/>
</dbReference>
<evidence type="ECO:0000256" key="4">
    <source>
        <dbReference type="ARBA" id="ARBA00022801"/>
    </source>
</evidence>
<feature type="domain" description="Tyrosine specific protein phosphatases" evidence="14">
    <location>
        <begin position="3416"/>
        <end position="3489"/>
    </location>
</feature>
<keyword evidence="17" id="KW-1185">Reference proteome</keyword>
<evidence type="ECO:0000256" key="10">
    <source>
        <dbReference type="SAM" id="Phobius"/>
    </source>
</evidence>
<dbReference type="EMBL" id="CM012442">
    <property type="protein sequence ID" value="RVE71882.1"/>
    <property type="molecule type" value="Genomic_DNA"/>
</dbReference>
<dbReference type="Gene3D" id="3.90.190.10">
    <property type="entry name" value="Protein tyrosine phosphatase superfamily"/>
    <property type="match status" value="1"/>
</dbReference>
<dbReference type="Pfam" id="PF00059">
    <property type="entry name" value="Lectin_C"/>
    <property type="match status" value="1"/>
</dbReference>
<evidence type="ECO:0000256" key="2">
    <source>
        <dbReference type="ARBA" id="ARBA00022692"/>
    </source>
</evidence>
<dbReference type="PANTHER" id="PTHR46957:SF1">
    <property type="entry name" value="PHOSPHATIDYLINOSITOL PHOSPHATASE PTPRQ"/>
    <property type="match status" value="1"/>
</dbReference>
<feature type="domain" description="Fibronectin type-III" evidence="15">
    <location>
        <begin position="2252"/>
        <end position="2354"/>
    </location>
</feature>
<feature type="domain" description="Fibronectin type-III" evidence="15">
    <location>
        <begin position="1766"/>
        <end position="1861"/>
    </location>
</feature>
<dbReference type="PROSITE" id="PS50055">
    <property type="entry name" value="TYR_PHOSPHATASE_PTP"/>
    <property type="match status" value="1"/>
</dbReference>
<feature type="domain" description="Fibronectin type-III" evidence="15">
    <location>
        <begin position="1527"/>
        <end position="1625"/>
    </location>
</feature>
<evidence type="ECO:0000256" key="11">
    <source>
        <dbReference type="SAM" id="SignalP"/>
    </source>
</evidence>
<dbReference type="InterPro" id="IPR029021">
    <property type="entry name" value="Prot-tyrosine_phosphatase-like"/>
</dbReference>
<dbReference type="InterPro" id="IPR016187">
    <property type="entry name" value="CTDL_fold"/>
</dbReference>
<keyword evidence="4" id="KW-0378">Hydrolase</keyword>
<feature type="domain" description="Fibronectin type-III" evidence="15">
    <location>
        <begin position="1195"/>
        <end position="1289"/>
    </location>
</feature>
<keyword evidence="3 11" id="KW-0732">Signal</keyword>
<comment type="subcellular location">
    <subcellularLocation>
        <location evidence="1">Membrane</location>
        <topology evidence="1">Single-pass membrane protein</topology>
    </subcellularLocation>
</comment>
<feature type="signal peptide" evidence="11">
    <location>
        <begin position="1"/>
        <end position="27"/>
    </location>
</feature>
<evidence type="ECO:0000259" key="12">
    <source>
        <dbReference type="PROSITE" id="PS50041"/>
    </source>
</evidence>
<dbReference type="InterPro" id="IPR003961">
    <property type="entry name" value="FN3_dom"/>
</dbReference>
<dbReference type="SMART" id="SM00060">
    <property type="entry name" value="FN3"/>
    <property type="match status" value="26"/>
</dbReference>
<dbReference type="Pfam" id="PF00041">
    <property type="entry name" value="fn3"/>
    <property type="match status" value="15"/>
</dbReference>
<feature type="domain" description="Fibronectin type-III" evidence="15">
    <location>
        <begin position="930"/>
        <end position="1017"/>
    </location>
</feature>
<dbReference type="FunFam" id="2.60.40.10:FF:000869">
    <property type="entry name" value="Protein tyrosine phosphatase, receptor type Q"/>
    <property type="match status" value="1"/>
</dbReference>
<feature type="domain" description="Fibronectin type-III" evidence="15">
    <location>
        <begin position="1960"/>
        <end position="2049"/>
    </location>
</feature>
<dbReference type="PROSITE" id="PS50041">
    <property type="entry name" value="C_TYPE_LECTIN_2"/>
    <property type="match status" value="1"/>
</dbReference>
<feature type="domain" description="Fibronectin type-III" evidence="15">
    <location>
        <begin position="1866"/>
        <end position="1955"/>
    </location>
</feature>
<feature type="domain" description="Fibronectin type-III" evidence="15">
    <location>
        <begin position="2863"/>
        <end position="2961"/>
    </location>
</feature>
<feature type="domain" description="Fibronectin type-III" evidence="15">
    <location>
        <begin position="2054"/>
        <end position="2143"/>
    </location>
</feature>
<feature type="transmembrane region" description="Helical" evidence="10">
    <location>
        <begin position="3146"/>
        <end position="3166"/>
    </location>
</feature>
<feature type="domain" description="Fibronectin type-III" evidence="15">
    <location>
        <begin position="1664"/>
        <end position="1765"/>
    </location>
</feature>
<evidence type="ECO:0000256" key="1">
    <source>
        <dbReference type="ARBA" id="ARBA00004167"/>
    </source>
</evidence>
<dbReference type="FunFam" id="2.60.40.10:FF:001474">
    <property type="entry name" value="Protein tyrosine phosphatase, receptor type Q"/>
    <property type="match status" value="1"/>
</dbReference>
<feature type="domain" description="Fibronectin type-III" evidence="15">
    <location>
        <begin position="2548"/>
        <end position="2636"/>
    </location>
</feature>
<keyword evidence="6 10" id="KW-1133">Transmembrane helix</keyword>
<feature type="region of interest" description="Disordered" evidence="9">
    <location>
        <begin position="383"/>
        <end position="402"/>
    </location>
</feature>
<organism evidence="16 17">
    <name type="scientific">Oryzias javanicus</name>
    <name type="common">Javanese ricefish</name>
    <name type="synonym">Aplocheilus javanicus</name>
    <dbReference type="NCBI Taxonomy" id="123683"/>
    <lineage>
        <taxon>Eukaryota</taxon>
        <taxon>Metazoa</taxon>
        <taxon>Chordata</taxon>
        <taxon>Craniata</taxon>
        <taxon>Vertebrata</taxon>
        <taxon>Euteleostomi</taxon>
        <taxon>Actinopterygii</taxon>
        <taxon>Neopterygii</taxon>
        <taxon>Teleostei</taxon>
        <taxon>Neoteleostei</taxon>
        <taxon>Acanthomorphata</taxon>
        <taxon>Ovalentaria</taxon>
        <taxon>Atherinomorphae</taxon>
        <taxon>Beloniformes</taxon>
        <taxon>Adrianichthyidae</taxon>
        <taxon>Oryziinae</taxon>
        <taxon>Oryzias</taxon>
    </lineage>
</organism>
<reference evidence="16 17" key="2">
    <citation type="submission" date="2019-01" db="EMBL/GenBank/DDBJ databases">
        <title>A chromosome length genome reference of the Java medaka (oryzias javanicus).</title>
        <authorList>
            <person name="Herpin A."/>
            <person name="Takehana Y."/>
            <person name="Naruse K."/>
            <person name="Ansai S."/>
            <person name="Kawaguchi M."/>
        </authorList>
    </citation>
    <scope>NUCLEOTIDE SEQUENCE [LARGE SCALE GENOMIC DNA]</scope>
    <source>
        <strain evidence="16">RS831</strain>
        <tissue evidence="16">Whole body</tissue>
    </source>
</reference>